<reference evidence="1 2" key="1">
    <citation type="submission" date="2019-03" db="EMBL/GenBank/DDBJ databases">
        <title>Algoriphagus aquimaris sp. nov., isolated form marine sediment in Pohang, Korea.</title>
        <authorList>
            <person name="Kim J."/>
            <person name="Yoon S.-H."/>
            <person name="Lee S.-S."/>
        </authorList>
    </citation>
    <scope>NUCLEOTIDE SEQUENCE [LARGE SCALE GENOMIC DNA]</scope>
    <source>
        <strain evidence="1 2">F21</strain>
    </source>
</reference>
<name>A0A4R5UYG4_9BACT</name>
<dbReference type="AlphaFoldDB" id="A0A4R5UYG4"/>
<sequence length="199" mass="22289">MKLSEKSQAVLEVFRELEVESRDFVQQAGLSCVVGCGKCCANPKVPASPLEFLPFALELYENGAIESNLRMLDSLGSEGFCLLYRPTSEDGSKGFCSQHTHRGLICRLFSSSARRNKQGEKELILCKVLKEAKPEAFAKASAAIKHELQVPIASTYYSKLADIDAFLTETYPINQAIRIAIELVLRYKFYEESETLEDY</sequence>
<dbReference type="RefSeq" id="WP_133390940.1">
    <property type="nucleotide sequence ID" value="NZ_SMUW01000034.1"/>
</dbReference>
<comment type="caution">
    <text evidence="1">The sequence shown here is derived from an EMBL/GenBank/DDBJ whole genome shotgun (WGS) entry which is preliminary data.</text>
</comment>
<organism evidence="1 2">
    <name type="scientific">Algoriphagus formosus</name>
    <dbReference type="NCBI Taxonomy" id="2007308"/>
    <lineage>
        <taxon>Bacteria</taxon>
        <taxon>Pseudomonadati</taxon>
        <taxon>Bacteroidota</taxon>
        <taxon>Cytophagia</taxon>
        <taxon>Cytophagales</taxon>
        <taxon>Cyclobacteriaceae</taxon>
        <taxon>Algoriphagus</taxon>
    </lineage>
</organism>
<proteinExistence type="predicted"/>
<evidence type="ECO:0000313" key="2">
    <source>
        <dbReference type="Proteomes" id="UP000295438"/>
    </source>
</evidence>
<protein>
    <submittedName>
        <fullName evidence="1">YkgJ family cysteine cluster protein</fullName>
    </submittedName>
</protein>
<accession>A0A4R5UYG4</accession>
<keyword evidence="2" id="KW-1185">Reference proteome</keyword>
<dbReference type="EMBL" id="SMUW01000034">
    <property type="protein sequence ID" value="TDK44261.1"/>
    <property type="molecule type" value="Genomic_DNA"/>
</dbReference>
<dbReference type="InterPro" id="IPR005358">
    <property type="entry name" value="Puta_zinc/iron-chelating_dom"/>
</dbReference>
<gene>
    <name evidence="1" type="ORF">E1898_11350</name>
</gene>
<dbReference type="Proteomes" id="UP000295438">
    <property type="component" value="Unassembled WGS sequence"/>
</dbReference>
<evidence type="ECO:0000313" key="1">
    <source>
        <dbReference type="EMBL" id="TDK44261.1"/>
    </source>
</evidence>
<dbReference type="Pfam" id="PF03692">
    <property type="entry name" value="CxxCxxCC"/>
    <property type="match status" value="1"/>
</dbReference>